<name>A0A819IJ76_9BILA</name>
<dbReference type="Proteomes" id="UP000663881">
    <property type="component" value="Unassembled WGS sequence"/>
</dbReference>
<reference evidence="3" key="1">
    <citation type="submission" date="2021-02" db="EMBL/GenBank/DDBJ databases">
        <authorList>
            <person name="Nowell W R."/>
        </authorList>
    </citation>
    <scope>NUCLEOTIDE SEQUENCE</scope>
</reference>
<evidence type="ECO:0000313" key="3">
    <source>
        <dbReference type="EMBL" id="CAF3914062.1"/>
    </source>
</evidence>
<dbReference type="Gene3D" id="3.40.50.10140">
    <property type="entry name" value="Toll/interleukin-1 receptor homology (TIR) domain"/>
    <property type="match status" value="1"/>
</dbReference>
<dbReference type="SMART" id="SM00255">
    <property type="entry name" value="TIR"/>
    <property type="match status" value="1"/>
</dbReference>
<sequence>MSENQTSDIATSDYEYKTKYMKRIMKALKEVTNEMSLDAKESFITPSKVFENLVCKFQQLQKSDADARDRYRQGIVLCNELIDSIATATIGDADAYRICLELFSKVIEEFRFGIITNDEKLLEREIFFAFLDLLSKREICTYLNDDQCTTMPQIEFCKFLTNVLLAISNSNIKCVCLTTDDAATRKYTDTFYTMWKRVERNVHFTNQTEQKLPVIDSTTNYIRHFFWNFSNRTVVVPWLLDNGVVKIILECLKTIPLSSGKGIDITSIILNISRHDDGVDELNKFDGLRILKDIQSNNTEELDDSNNLIISMAIAHLSTVEQIRSDNKRKNRILNELLQVTINAAKTEDRRNYRGFHVSEPLAVFCKLFVDDLSLEYVLNHAETDPQLTLSAATALFVNLFIEFRGAFTAEDPLRQFTCTVLLNILWSISFQDRYKAKLKQNNNDLLETIKSLAMDNDEKIVDRYVPRSMEGMRNAANGILYNLNVISDNKKDAKSDIPIVSNTDNGKPMIMISYAHDNDQFCDKILMELEKSQDLFRIWIDRNHCSSSEDLWEKIARGIGQAKLVVCLLSQDYFNSKSCRKEASFAIKRKKPIVPIYFGEPGDCDWLDIHIADRKYIRFKSNKSELDDAKVQEMLRTIEATIKEAQEQPSHPQQIEQHSVPAQPRKEIEKIQSTTGDVKKTPEEWTRNDIQKWFYSRNVPDTLLKLFDFQSFAEMNQYASKLQANPKNEFLKYGQRYAKAHAGDELEEYIFDRFKNALLELPVDRPGTMKLSTPSSKPSSSNSSTCTIS</sequence>
<dbReference type="InterPro" id="IPR035897">
    <property type="entry name" value="Toll_tir_struct_dom_sf"/>
</dbReference>
<feature type="domain" description="TIR" evidence="2">
    <location>
        <begin position="507"/>
        <end position="647"/>
    </location>
</feature>
<dbReference type="AlphaFoldDB" id="A0A819IJ76"/>
<protein>
    <recommendedName>
        <fullName evidence="2">TIR domain-containing protein</fullName>
    </recommendedName>
</protein>
<accession>A0A819IJ76</accession>
<dbReference type="InterPro" id="IPR000157">
    <property type="entry name" value="TIR_dom"/>
</dbReference>
<evidence type="ECO:0000259" key="2">
    <source>
        <dbReference type="PROSITE" id="PS50104"/>
    </source>
</evidence>
<feature type="compositionally biased region" description="Polar residues" evidence="1">
    <location>
        <begin position="648"/>
        <end position="658"/>
    </location>
</feature>
<feature type="region of interest" description="Disordered" evidence="1">
    <location>
        <begin position="766"/>
        <end position="790"/>
    </location>
</feature>
<dbReference type="GO" id="GO:0007165">
    <property type="term" value="P:signal transduction"/>
    <property type="evidence" value="ECO:0007669"/>
    <property type="project" value="InterPro"/>
</dbReference>
<dbReference type="PROSITE" id="PS50104">
    <property type="entry name" value="TIR"/>
    <property type="match status" value="1"/>
</dbReference>
<dbReference type="PANTHER" id="PTHR46270">
    <property type="entry name" value="ARMADILLO-TYPE FOLD-RELATED"/>
    <property type="match status" value="1"/>
</dbReference>
<feature type="compositionally biased region" description="Low complexity" evidence="1">
    <location>
        <begin position="773"/>
        <end position="790"/>
    </location>
</feature>
<dbReference type="EMBL" id="CAJOAY010002036">
    <property type="protein sequence ID" value="CAF3914062.1"/>
    <property type="molecule type" value="Genomic_DNA"/>
</dbReference>
<organism evidence="3 4">
    <name type="scientific">Adineta steineri</name>
    <dbReference type="NCBI Taxonomy" id="433720"/>
    <lineage>
        <taxon>Eukaryota</taxon>
        <taxon>Metazoa</taxon>
        <taxon>Spiralia</taxon>
        <taxon>Gnathifera</taxon>
        <taxon>Rotifera</taxon>
        <taxon>Eurotatoria</taxon>
        <taxon>Bdelloidea</taxon>
        <taxon>Adinetida</taxon>
        <taxon>Adinetidae</taxon>
        <taxon>Adineta</taxon>
    </lineage>
</organism>
<feature type="region of interest" description="Disordered" evidence="1">
    <location>
        <begin position="646"/>
        <end position="667"/>
    </location>
</feature>
<gene>
    <name evidence="3" type="ORF">OKA104_LOCUS24885</name>
</gene>
<proteinExistence type="predicted"/>
<dbReference type="PANTHER" id="PTHR46270:SF2">
    <property type="entry name" value="TIR DOMAIN-CONTAINING PROTEIN"/>
    <property type="match status" value="1"/>
</dbReference>
<dbReference type="InterPro" id="IPR016024">
    <property type="entry name" value="ARM-type_fold"/>
</dbReference>
<dbReference type="SUPFAM" id="SSF52200">
    <property type="entry name" value="Toll/Interleukin receptor TIR domain"/>
    <property type="match status" value="1"/>
</dbReference>
<evidence type="ECO:0000313" key="4">
    <source>
        <dbReference type="Proteomes" id="UP000663881"/>
    </source>
</evidence>
<dbReference type="Pfam" id="PF13676">
    <property type="entry name" value="TIR_2"/>
    <property type="match status" value="1"/>
</dbReference>
<evidence type="ECO:0000256" key="1">
    <source>
        <dbReference type="SAM" id="MobiDB-lite"/>
    </source>
</evidence>
<dbReference type="SUPFAM" id="SSF48371">
    <property type="entry name" value="ARM repeat"/>
    <property type="match status" value="1"/>
</dbReference>
<comment type="caution">
    <text evidence="3">The sequence shown here is derived from an EMBL/GenBank/DDBJ whole genome shotgun (WGS) entry which is preliminary data.</text>
</comment>